<dbReference type="EMBL" id="CAVMBE010000168">
    <property type="protein sequence ID" value="CAK4035010.1"/>
    <property type="molecule type" value="Genomic_DNA"/>
</dbReference>
<reference evidence="2" key="1">
    <citation type="submission" date="2023-11" db="EMBL/GenBank/DDBJ databases">
        <authorList>
            <person name="Alioto T."/>
            <person name="Alioto T."/>
            <person name="Gomez Garrido J."/>
        </authorList>
    </citation>
    <scope>NUCLEOTIDE SEQUENCE</scope>
</reference>
<evidence type="ECO:0000313" key="3">
    <source>
        <dbReference type="Proteomes" id="UP001296104"/>
    </source>
</evidence>
<name>A0AAI8Z938_9PEZI</name>
<proteinExistence type="predicted"/>
<sequence length="211" mass="23282">MTNMVEDVLEAPSDGMSKLPAELRARAWLEDSPNTAYGDRRERQYAPLLIRPRSGSATAEWRNDEQAFMSRGLGVDAADGSVRPGFELTSVDRMGLVELRREVERLRARSAAGASSPVVASPSAGEAVDRNSLRSANDGWLQQLESSPSRRRQAIHLPGSHRSLQTRPSTTRNDRLQGGRKMRPLQQPCYLAPRPSRRLSRDVNAPQAGAL</sequence>
<dbReference type="AlphaFoldDB" id="A0AAI8Z938"/>
<feature type="region of interest" description="Disordered" evidence="1">
    <location>
        <begin position="108"/>
        <end position="130"/>
    </location>
</feature>
<comment type="caution">
    <text evidence="2">The sequence shown here is derived from an EMBL/GenBank/DDBJ whole genome shotgun (WGS) entry which is preliminary data.</text>
</comment>
<evidence type="ECO:0000256" key="1">
    <source>
        <dbReference type="SAM" id="MobiDB-lite"/>
    </source>
</evidence>
<organism evidence="2 3">
    <name type="scientific">Lecanosticta acicola</name>
    <dbReference type="NCBI Taxonomy" id="111012"/>
    <lineage>
        <taxon>Eukaryota</taxon>
        <taxon>Fungi</taxon>
        <taxon>Dikarya</taxon>
        <taxon>Ascomycota</taxon>
        <taxon>Pezizomycotina</taxon>
        <taxon>Dothideomycetes</taxon>
        <taxon>Dothideomycetidae</taxon>
        <taxon>Mycosphaerellales</taxon>
        <taxon>Mycosphaerellaceae</taxon>
        <taxon>Lecanosticta</taxon>
    </lineage>
</organism>
<keyword evidence="3" id="KW-1185">Reference proteome</keyword>
<evidence type="ECO:0000313" key="2">
    <source>
        <dbReference type="EMBL" id="CAK4035010.1"/>
    </source>
</evidence>
<feature type="compositionally biased region" description="Low complexity" evidence="1">
    <location>
        <begin position="109"/>
        <end position="125"/>
    </location>
</feature>
<feature type="region of interest" description="Disordered" evidence="1">
    <location>
        <begin position="143"/>
        <end position="211"/>
    </location>
</feature>
<dbReference type="Proteomes" id="UP001296104">
    <property type="component" value="Unassembled WGS sequence"/>
</dbReference>
<protein>
    <submittedName>
        <fullName evidence="2">Uncharacterized protein</fullName>
    </submittedName>
</protein>
<gene>
    <name evidence="2" type="ORF">LECACI_7A010168</name>
</gene>
<feature type="compositionally biased region" description="Polar residues" evidence="1">
    <location>
        <begin position="162"/>
        <end position="171"/>
    </location>
</feature>
<accession>A0AAI8Z938</accession>